<dbReference type="GO" id="GO:0005737">
    <property type="term" value="C:cytoplasm"/>
    <property type="evidence" value="ECO:0007669"/>
    <property type="project" value="UniProtKB-SubCell"/>
</dbReference>
<evidence type="ECO:0000256" key="3">
    <source>
        <dbReference type="ARBA" id="ARBA00008061"/>
    </source>
</evidence>
<dbReference type="Pfam" id="PF02922">
    <property type="entry name" value="CBM_48"/>
    <property type="match status" value="1"/>
</dbReference>
<dbReference type="InterPro" id="IPR044901">
    <property type="entry name" value="Trehalose_TreZ_E-set_sf"/>
</dbReference>
<dbReference type="InterPro" id="IPR014756">
    <property type="entry name" value="Ig_E-set"/>
</dbReference>
<feature type="domain" description="Glycosyl hydrolase family 13 catalytic" evidence="17">
    <location>
        <begin position="100"/>
        <end position="467"/>
    </location>
</feature>
<dbReference type="SUPFAM" id="SSF51445">
    <property type="entry name" value="(Trans)glycosidases"/>
    <property type="match status" value="1"/>
</dbReference>
<dbReference type="Proteomes" id="UP000613160">
    <property type="component" value="Unassembled WGS sequence"/>
</dbReference>
<gene>
    <name evidence="18" type="ORF">GCM10011335_40740</name>
</gene>
<dbReference type="SMART" id="SM00642">
    <property type="entry name" value="Aamy"/>
    <property type="match status" value="1"/>
</dbReference>
<keyword evidence="7 14" id="KW-0378">Hydrolase</keyword>
<keyword evidence="8" id="KW-0119">Carbohydrate metabolism</keyword>
<protein>
    <recommendedName>
        <fullName evidence="5 13">Malto-oligosyltrehalose trehalohydrolase</fullName>
        <shortName evidence="14">MTHase</shortName>
        <ecNumber evidence="4 13">3.2.1.141</ecNumber>
    </recommendedName>
    <alternativeName>
        <fullName evidence="11 14">4-alpha-D-((1-&gt;4)-alpha-D-glucano)trehalose trehalohydrolase</fullName>
    </alternativeName>
    <alternativeName>
        <fullName evidence="10 14">Maltooligosyl trehalose trehalohydrolase</fullName>
    </alternativeName>
</protein>
<evidence type="ECO:0000256" key="1">
    <source>
        <dbReference type="ARBA" id="ARBA00004496"/>
    </source>
</evidence>
<dbReference type="CDD" id="cd11325">
    <property type="entry name" value="AmyAc_GTHase"/>
    <property type="match status" value="1"/>
</dbReference>
<evidence type="ECO:0000313" key="18">
    <source>
        <dbReference type="EMBL" id="GGD33595.1"/>
    </source>
</evidence>
<evidence type="ECO:0000256" key="10">
    <source>
        <dbReference type="ARBA" id="ARBA00032057"/>
    </source>
</evidence>
<dbReference type="EMBL" id="BMJJ01000011">
    <property type="protein sequence ID" value="GGD33595.1"/>
    <property type="molecule type" value="Genomic_DNA"/>
</dbReference>
<sequence length="622" mass="69650">MTLGRFAFDTRWGARFDPSGTRFTLWAPGARSVELGYTTGSAIGPVEYRMMQRGDDGWWEITTDLVQPGAGYGFRVDGGRLVADPAARAQMGDVHWLSRLIDPETFGWTTADWKGRPWHECVFYEMHVGTFTPEGTFEAIIARLDHLVATGITAIELLPIAQFSGQRGWGYDGVLLYCPHQVYGGPEGLKQLVDAAHQRGLMVFLDVVYNHFGPEGNHLPAYAPEFYHSEVSTPWGPAIAYDLEPVRQFMIENALYWLEEFRIDGLRLDAIDSIKDTTDVPLVRELAARVREVITDRHVHITTEDDRNITWHIERGEDCSIPLVSGEWNDDFHHTAHVLAVAEQEGYYEDYAFDSAAQMAKSLATGFVYQGEMSRHREKAIGSPSGHLPPTAFVNFIQNHDQIGNRAFGDRLKFLSSVRAFDCLQAILLLSPQIPLMFQGDEFGDTTPFCYFTDFHGELGSAVSQGRKLEFSSFSAFEDPQAAEVFPDPNDESTFIVSKLDWDLLRMPTHKRCFQVTSNLLRVRRDVLMPLLADIPGGGGAAMVDGRKFAVSWPLADGRFYSLFANLTDETWAIGSAAQGLAGAEPVYSNHLHAPEDLREGRLSAYTVVFTLSQERLFEPTL</sequence>
<accession>A0A917DFK3</accession>
<evidence type="ECO:0000256" key="7">
    <source>
        <dbReference type="ARBA" id="ARBA00022801"/>
    </source>
</evidence>
<dbReference type="GO" id="GO:0005992">
    <property type="term" value="P:trehalose biosynthetic process"/>
    <property type="evidence" value="ECO:0007669"/>
    <property type="project" value="UniProtKB-UniRule"/>
</dbReference>
<name>A0A917DFK3_9HYPH</name>
<evidence type="ECO:0000256" key="6">
    <source>
        <dbReference type="ARBA" id="ARBA00022490"/>
    </source>
</evidence>
<dbReference type="Gene3D" id="2.60.40.10">
    <property type="entry name" value="Immunoglobulins"/>
    <property type="match status" value="1"/>
</dbReference>
<dbReference type="InterPro" id="IPR004193">
    <property type="entry name" value="Glyco_hydro_13_N"/>
</dbReference>
<proteinExistence type="inferred from homology"/>
<keyword evidence="6" id="KW-0963">Cytoplasm</keyword>
<dbReference type="Gene3D" id="1.10.10.760">
    <property type="entry name" value="E-set domains of sugar-utilizing enzymes"/>
    <property type="match status" value="1"/>
</dbReference>
<organism evidence="18 19">
    <name type="scientific">Aureimonas glaciei</name>
    <dbReference type="NCBI Taxonomy" id="1776957"/>
    <lineage>
        <taxon>Bacteria</taxon>
        <taxon>Pseudomonadati</taxon>
        <taxon>Pseudomonadota</taxon>
        <taxon>Alphaproteobacteria</taxon>
        <taxon>Hyphomicrobiales</taxon>
        <taxon>Aurantimonadaceae</taxon>
        <taxon>Aureimonas</taxon>
    </lineage>
</organism>
<dbReference type="RefSeq" id="WP_188854267.1">
    <property type="nucleotide sequence ID" value="NZ_BMJJ01000011.1"/>
</dbReference>
<dbReference type="Pfam" id="PF00128">
    <property type="entry name" value="Alpha-amylase"/>
    <property type="match status" value="2"/>
</dbReference>
<dbReference type="PIRSF" id="PIRSF006337">
    <property type="entry name" value="Trehalose_TreZ"/>
    <property type="match status" value="1"/>
</dbReference>
<evidence type="ECO:0000256" key="4">
    <source>
        <dbReference type="ARBA" id="ARBA00012268"/>
    </source>
</evidence>
<evidence type="ECO:0000256" key="13">
    <source>
        <dbReference type="NCBIfam" id="TIGR02402"/>
    </source>
</evidence>
<evidence type="ECO:0000256" key="14">
    <source>
        <dbReference type="PIRNR" id="PIRNR006337"/>
    </source>
</evidence>
<comment type="catalytic activity">
    <reaction evidence="12 14">
        <text>hydrolysis of (1-&gt;4)-alpha-D-glucosidic linkage in 4-alpha-D-[(1-&gt;4)-alpha-D-glucanosyl]n trehalose to yield trehalose and (1-&gt;4)-alpha-D-glucan.</text>
        <dbReference type="EC" id="3.2.1.141"/>
    </reaction>
</comment>
<keyword evidence="9 14" id="KW-0326">Glycosidase</keyword>
<dbReference type="GO" id="GO:0033942">
    <property type="term" value="F:4-alpha-D-(1-&gt;4)-alpha-D-glucanotrehalose trehalohydrolase activity"/>
    <property type="evidence" value="ECO:0007669"/>
    <property type="project" value="UniProtKB-EC"/>
</dbReference>
<evidence type="ECO:0000259" key="17">
    <source>
        <dbReference type="SMART" id="SM00642"/>
    </source>
</evidence>
<dbReference type="PANTHER" id="PTHR43002">
    <property type="entry name" value="GLYCOGEN DEBRANCHING ENZYME"/>
    <property type="match status" value="1"/>
</dbReference>
<reference evidence="18" key="2">
    <citation type="submission" date="2020-09" db="EMBL/GenBank/DDBJ databases">
        <authorList>
            <person name="Sun Q."/>
            <person name="Zhou Y."/>
        </authorList>
    </citation>
    <scope>NUCLEOTIDE SEQUENCE</scope>
    <source>
        <strain evidence="18">CGMCC 1.15493</strain>
    </source>
</reference>
<comment type="caution">
    <text evidence="18">The sequence shown here is derived from an EMBL/GenBank/DDBJ whole genome shotgun (WGS) entry which is preliminary data.</text>
</comment>
<evidence type="ECO:0000256" key="2">
    <source>
        <dbReference type="ARBA" id="ARBA00005199"/>
    </source>
</evidence>
<dbReference type="InterPro" id="IPR017853">
    <property type="entry name" value="GH"/>
</dbReference>
<evidence type="ECO:0000313" key="19">
    <source>
        <dbReference type="Proteomes" id="UP000613160"/>
    </source>
</evidence>
<dbReference type="InterPro" id="IPR013783">
    <property type="entry name" value="Ig-like_fold"/>
</dbReference>
<dbReference type="InterPro" id="IPR012768">
    <property type="entry name" value="Trehalose_TreZ"/>
</dbReference>
<evidence type="ECO:0000256" key="15">
    <source>
        <dbReference type="PIRSR" id="PIRSR006337-1"/>
    </source>
</evidence>
<feature type="site" description="Transition state stabilizer" evidence="16">
    <location>
        <position position="401"/>
    </location>
</feature>
<dbReference type="CDD" id="cd02853">
    <property type="entry name" value="E_set_MTHase_like_N"/>
    <property type="match status" value="1"/>
</dbReference>
<evidence type="ECO:0000256" key="8">
    <source>
        <dbReference type="ARBA" id="ARBA00023277"/>
    </source>
</evidence>
<dbReference type="Gene3D" id="3.20.20.80">
    <property type="entry name" value="Glycosidases"/>
    <property type="match status" value="1"/>
</dbReference>
<reference evidence="18" key="1">
    <citation type="journal article" date="2014" name="Int. J. Syst. Evol. Microbiol.">
        <title>Complete genome sequence of Corynebacterium casei LMG S-19264T (=DSM 44701T), isolated from a smear-ripened cheese.</title>
        <authorList>
            <consortium name="US DOE Joint Genome Institute (JGI-PGF)"/>
            <person name="Walter F."/>
            <person name="Albersmeier A."/>
            <person name="Kalinowski J."/>
            <person name="Ruckert C."/>
        </authorList>
    </citation>
    <scope>NUCLEOTIDE SEQUENCE</scope>
    <source>
        <strain evidence="18">CGMCC 1.15493</strain>
    </source>
</reference>
<comment type="subcellular location">
    <subcellularLocation>
        <location evidence="1 15">Cytoplasm</location>
    </subcellularLocation>
</comment>
<dbReference type="AlphaFoldDB" id="A0A917DFK3"/>
<comment type="similarity">
    <text evidence="3 14">Belongs to the glycosyl hydrolase 13 family.</text>
</comment>
<evidence type="ECO:0000256" key="16">
    <source>
        <dbReference type="PIRSR" id="PIRSR006337-3"/>
    </source>
</evidence>
<dbReference type="SUPFAM" id="SSF81296">
    <property type="entry name" value="E set domains"/>
    <property type="match status" value="1"/>
</dbReference>
<evidence type="ECO:0000256" key="12">
    <source>
        <dbReference type="ARBA" id="ARBA00034013"/>
    </source>
</evidence>
<keyword evidence="19" id="KW-1185">Reference proteome</keyword>
<evidence type="ECO:0000256" key="9">
    <source>
        <dbReference type="ARBA" id="ARBA00023295"/>
    </source>
</evidence>
<evidence type="ECO:0000256" key="11">
    <source>
        <dbReference type="ARBA" id="ARBA00033284"/>
    </source>
</evidence>
<dbReference type="EC" id="3.2.1.141" evidence="4 13"/>
<feature type="active site" description="Proton donor" evidence="15">
    <location>
        <position position="304"/>
    </location>
</feature>
<comment type="pathway">
    <text evidence="2 14">Glycan biosynthesis; trehalose biosynthesis.</text>
</comment>
<dbReference type="NCBIfam" id="TIGR02402">
    <property type="entry name" value="trehalose_TreZ"/>
    <property type="match status" value="1"/>
</dbReference>
<feature type="active site" description="Nucleophile" evidence="15">
    <location>
        <position position="269"/>
    </location>
</feature>
<evidence type="ECO:0000256" key="5">
    <source>
        <dbReference type="ARBA" id="ARBA00015938"/>
    </source>
</evidence>
<dbReference type="InterPro" id="IPR006047">
    <property type="entry name" value="GH13_cat_dom"/>
</dbReference>